<organism evidence="1 2">
    <name type="scientific">Anopheles minimus</name>
    <dbReference type="NCBI Taxonomy" id="112268"/>
    <lineage>
        <taxon>Eukaryota</taxon>
        <taxon>Metazoa</taxon>
        <taxon>Ecdysozoa</taxon>
        <taxon>Arthropoda</taxon>
        <taxon>Hexapoda</taxon>
        <taxon>Insecta</taxon>
        <taxon>Pterygota</taxon>
        <taxon>Neoptera</taxon>
        <taxon>Endopterygota</taxon>
        <taxon>Diptera</taxon>
        <taxon>Nematocera</taxon>
        <taxon>Culicoidea</taxon>
        <taxon>Culicidae</taxon>
        <taxon>Anophelinae</taxon>
        <taxon>Anopheles</taxon>
    </lineage>
</organism>
<reference evidence="2" key="1">
    <citation type="submission" date="2013-03" db="EMBL/GenBank/DDBJ databases">
        <title>The Genome Sequence of Anopheles minimus MINIMUS1.</title>
        <authorList>
            <consortium name="The Broad Institute Genomics Platform"/>
            <person name="Neafsey D.E."/>
            <person name="Walton C."/>
            <person name="Walker B."/>
            <person name="Young S.K."/>
            <person name="Zeng Q."/>
            <person name="Gargeya S."/>
            <person name="Fitzgerald M."/>
            <person name="Haas B."/>
            <person name="Abouelleil A."/>
            <person name="Allen A.W."/>
            <person name="Alvarado L."/>
            <person name="Arachchi H.M."/>
            <person name="Berlin A.M."/>
            <person name="Chapman S.B."/>
            <person name="Gainer-Dewar J."/>
            <person name="Goldberg J."/>
            <person name="Griggs A."/>
            <person name="Gujja S."/>
            <person name="Hansen M."/>
            <person name="Howarth C."/>
            <person name="Imamovic A."/>
            <person name="Ireland A."/>
            <person name="Larimer J."/>
            <person name="McCowan C."/>
            <person name="Murphy C."/>
            <person name="Pearson M."/>
            <person name="Poon T.W."/>
            <person name="Priest M."/>
            <person name="Roberts A."/>
            <person name="Saif S."/>
            <person name="Shea T."/>
            <person name="Sisk P."/>
            <person name="Sykes S."/>
            <person name="Wortman J."/>
            <person name="Nusbaum C."/>
            <person name="Birren B."/>
        </authorList>
    </citation>
    <scope>NUCLEOTIDE SEQUENCE [LARGE SCALE GENOMIC DNA]</scope>
    <source>
        <strain evidence="2">MINIMUS1</strain>
    </source>
</reference>
<evidence type="ECO:0000313" key="2">
    <source>
        <dbReference type="Proteomes" id="UP000075920"/>
    </source>
</evidence>
<sequence length="87" mass="9792">MEMGSPKNTCVVALIIVMKVVQRKWEETSPVHALKHSRTLCTLIHARATFHFTQCQIFPFSMCVFPTSPGVKCIPILPHGSTARWPD</sequence>
<dbReference type="Proteomes" id="UP000075920">
    <property type="component" value="Unassembled WGS sequence"/>
</dbReference>
<evidence type="ECO:0000313" key="1">
    <source>
        <dbReference type="EnsemblMetazoa" id="AMIN014881-PA"/>
    </source>
</evidence>
<dbReference type="VEuPathDB" id="VectorBase:AMIN014881"/>
<protein>
    <submittedName>
        <fullName evidence="1">Uncharacterized protein</fullName>
    </submittedName>
</protein>
<reference evidence="1" key="2">
    <citation type="submission" date="2020-05" db="UniProtKB">
        <authorList>
            <consortium name="EnsemblMetazoa"/>
        </authorList>
    </citation>
    <scope>IDENTIFICATION</scope>
    <source>
        <strain evidence="1">MINIMUS1</strain>
    </source>
</reference>
<accession>A0A182WQF8</accession>
<proteinExistence type="predicted"/>
<name>A0A182WQF8_9DIPT</name>
<dbReference type="EnsemblMetazoa" id="AMIN014881-RA">
    <property type="protein sequence ID" value="AMIN014881-PA"/>
    <property type="gene ID" value="AMIN014881"/>
</dbReference>
<dbReference type="AlphaFoldDB" id="A0A182WQF8"/>
<keyword evidence="2" id="KW-1185">Reference proteome</keyword>